<dbReference type="OrthoDB" id="6746837at2759"/>
<dbReference type="AlphaFoldDB" id="A0A9P0AVP4"/>
<organism evidence="1 2">
    <name type="scientific">Brassicogethes aeneus</name>
    <name type="common">Rape pollen beetle</name>
    <name type="synonym">Meligethes aeneus</name>
    <dbReference type="NCBI Taxonomy" id="1431903"/>
    <lineage>
        <taxon>Eukaryota</taxon>
        <taxon>Metazoa</taxon>
        <taxon>Ecdysozoa</taxon>
        <taxon>Arthropoda</taxon>
        <taxon>Hexapoda</taxon>
        <taxon>Insecta</taxon>
        <taxon>Pterygota</taxon>
        <taxon>Neoptera</taxon>
        <taxon>Endopterygota</taxon>
        <taxon>Coleoptera</taxon>
        <taxon>Polyphaga</taxon>
        <taxon>Cucujiformia</taxon>
        <taxon>Nitidulidae</taxon>
        <taxon>Meligethinae</taxon>
        <taxon>Brassicogethes</taxon>
    </lineage>
</organism>
<name>A0A9P0AVP4_BRAAE</name>
<accession>A0A9P0AVP4</accession>
<proteinExistence type="predicted"/>
<keyword evidence="2" id="KW-1185">Reference proteome</keyword>
<reference evidence="1" key="1">
    <citation type="submission" date="2021-12" db="EMBL/GenBank/DDBJ databases">
        <authorList>
            <person name="King R."/>
        </authorList>
    </citation>
    <scope>NUCLEOTIDE SEQUENCE</scope>
</reference>
<dbReference type="Proteomes" id="UP001154078">
    <property type="component" value="Chromosome 11"/>
</dbReference>
<evidence type="ECO:0000313" key="1">
    <source>
        <dbReference type="EMBL" id="CAH0549545.1"/>
    </source>
</evidence>
<protein>
    <submittedName>
        <fullName evidence="1">Uncharacterized protein</fullName>
    </submittedName>
</protein>
<sequence>MLRGVITLLQNFLAISSLESQFSRDTKKRSNNTVVRYMKNSPEHTLNMDLELKGKNDDFIRKSSMEMLQLNEKGDLIDEKAKTSFVNENQSTVGDSKTNETLKKLSKTNLNELIEKSPKLHQKIAKKNREIIDKGKDQLQILLEQVNKMKTGIHRLQEIAQKFNSTDSFKENVQFLVNNVKPALEKSEVNKNIEASKEA</sequence>
<evidence type="ECO:0000313" key="2">
    <source>
        <dbReference type="Proteomes" id="UP001154078"/>
    </source>
</evidence>
<dbReference type="EMBL" id="OV121142">
    <property type="protein sequence ID" value="CAH0549545.1"/>
    <property type="molecule type" value="Genomic_DNA"/>
</dbReference>
<gene>
    <name evidence="1" type="ORF">MELIAE_LOCUS2658</name>
</gene>